<dbReference type="KEGG" id="xfr:BER92_09340"/>
<dbReference type="EMBL" id="LT853882">
    <property type="protein sequence ID" value="SMQ99202.1"/>
    <property type="molecule type" value="Genomic_DNA"/>
</dbReference>
<feature type="transmembrane region" description="Helical" evidence="1">
    <location>
        <begin position="6"/>
        <end position="24"/>
    </location>
</feature>
<evidence type="ECO:0000313" key="4">
    <source>
        <dbReference type="Proteomes" id="UP000195877"/>
    </source>
</evidence>
<dbReference type="EMBL" id="LT853885">
    <property type="protein sequence ID" value="SMR03242.1"/>
    <property type="molecule type" value="Genomic_DNA"/>
</dbReference>
<organism evidence="3 5">
    <name type="scientific">Xanthomonas fragariae</name>
    <dbReference type="NCBI Taxonomy" id="48664"/>
    <lineage>
        <taxon>Bacteria</taxon>
        <taxon>Pseudomonadati</taxon>
        <taxon>Pseudomonadota</taxon>
        <taxon>Gammaproteobacteria</taxon>
        <taxon>Lysobacterales</taxon>
        <taxon>Lysobacteraceae</taxon>
        <taxon>Xanthomonas</taxon>
    </lineage>
</organism>
<reference evidence="3 5" key="2">
    <citation type="submission" date="2017-05" db="EMBL/GenBank/DDBJ databases">
        <authorList>
            <person name="Song R."/>
            <person name="Chenine A.L."/>
            <person name="Ruprecht R.M."/>
        </authorList>
    </citation>
    <scope>NUCLEOTIDE SEQUENCE [LARGE SCALE GENOMIC DNA]</scope>
    <source>
        <strain evidence="3">PD5205</strain>
    </source>
</reference>
<proteinExistence type="predicted"/>
<evidence type="ECO:0000313" key="2">
    <source>
        <dbReference type="EMBL" id="SMQ99202.1"/>
    </source>
</evidence>
<dbReference type="InterPro" id="IPR046494">
    <property type="entry name" value="DUF6587"/>
</dbReference>
<reference evidence="2 4" key="1">
    <citation type="submission" date="2017-05" db="EMBL/GenBank/DDBJ databases">
        <authorList>
            <person name="Blom J."/>
        </authorList>
    </citation>
    <scope>NUCLEOTIDE SEQUENCE [LARGE SCALE GENOMIC DNA]</scope>
    <source>
        <strain evidence="2">PD885</strain>
    </source>
</reference>
<evidence type="ECO:0000313" key="3">
    <source>
        <dbReference type="EMBL" id="SMR03242.1"/>
    </source>
</evidence>
<sequence length="84" mass="9047">MDLSLTLQYVVIALAVLLSLWVVMKTQFPGTLRRLRGALALGLVRDGWPAWMQSLGRRMAPPAVQNASACGGCESCGPTPPRSH</sequence>
<dbReference type="AlphaFoldDB" id="A0A1Y6GVQ3"/>
<keyword evidence="1" id="KW-1133">Transmembrane helix</keyword>
<dbReference type="OrthoDB" id="5966734at2"/>
<dbReference type="Proteomes" id="UP000195877">
    <property type="component" value="Chromosome 1"/>
</dbReference>
<accession>A0A1Y6GVQ3</accession>
<dbReference type="eggNOG" id="ENOG5033AHQ">
    <property type="taxonomic scope" value="Bacteria"/>
</dbReference>
<evidence type="ECO:0000256" key="1">
    <source>
        <dbReference type="SAM" id="Phobius"/>
    </source>
</evidence>
<keyword evidence="4" id="KW-1185">Reference proteome</keyword>
<name>A0A1Y6GVQ3_9XANT</name>
<dbReference type="Pfam" id="PF20228">
    <property type="entry name" value="DUF6587"/>
    <property type="match status" value="1"/>
</dbReference>
<dbReference type="Proteomes" id="UP000195953">
    <property type="component" value="Chromosome 1"/>
</dbReference>
<keyword evidence="1" id="KW-0812">Transmembrane</keyword>
<gene>
    <name evidence="3" type="ORF">PD5205_01939</name>
    <name evidence="2" type="ORF">PD885_01958</name>
</gene>
<dbReference type="RefSeq" id="WP_002806431.1">
    <property type="nucleotide sequence ID" value="NZ_CP016830.1"/>
</dbReference>
<evidence type="ECO:0000313" key="5">
    <source>
        <dbReference type="Proteomes" id="UP000195953"/>
    </source>
</evidence>
<protein>
    <submittedName>
        <fullName evidence="3">Uncharacterized protein</fullName>
    </submittedName>
</protein>
<keyword evidence="1" id="KW-0472">Membrane</keyword>
<dbReference type="GeneID" id="61894344"/>
<dbReference type="STRING" id="48664.BER92_09340"/>